<organism evidence="6 7">
    <name type="scientific">Snuella sedimenti</name>
    <dbReference type="NCBI Taxonomy" id="2798802"/>
    <lineage>
        <taxon>Bacteria</taxon>
        <taxon>Pseudomonadati</taxon>
        <taxon>Bacteroidota</taxon>
        <taxon>Flavobacteriia</taxon>
        <taxon>Flavobacteriales</taxon>
        <taxon>Flavobacteriaceae</taxon>
        <taxon>Snuella</taxon>
    </lineage>
</organism>
<evidence type="ECO:0000259" key="5">
    <source>
        <dbReference type="Pfam" id="PF04116"/>
    </source>
</evidence>
<dbReference type="AlphaFoldDB" id="A0A8J7LSX3"/>
<dbReference type="Pfam" id="PF04116">
    <property type="entry name" value="FA_hydroxylase"/>
    <property type="match status" value="1"/>
</dbReference>
<evidence type="ECO:0000256" key="1">
    <source>
        <dbReference type="ARBA" id="ARBA00009324"/>
    </source>
</evidence>
<accession>A0A8J7LSX3</accession>
<reference evidence="6" key="1">
    <citation type="submission" date="2020-12" db="EMBL/GenBank/DDBJ databases">
        <title>Snuella sp. nov., isolated from sediment in Incheon.</title>
        <authorList>
            <person name="Kim W."/>
        </authorList>
    </citation>
    <scope>NUCLEOTIDE SEQUENCE</scope>
    <source>
        <strain evidence="6">CAU 1569</strain>
    </source>
</reference>
<gene>
    <name evidence="6" type="ORF">JF259_12430</name>
</gene>
<dbReference type="EMBL" id="JAELVQ010000016">
    <property type="protein sequence ID" value="MBJ6368895.1"/>
    <property type="molecule type" value="Genomic_DNA"/>
</dbReference>
<keyword evidence="2" id="KW-0125">Carotenoid biosynthesis</keyword>
<dbReference type="GO" id="GO:0005506">
    <property type="term" value="F:iron ion binding"/>
    <property type="evidence" value="ECO:0007669"/>
    <property type="project" value="InterPro"/>
</dbReference>
<dbReference type="PANTHER" id="PTHR31899:SF9">
    <property type="entry name" value="BETA-CAROTENE 3-HYDROXYLASE 1, CHLOROPLASTIC"/>
    <property type="match status" value="1"/>
</dbReference>
<comment type="similarity">
    <text evidence="1">Belongs to the sterol desaturase family.</text>
</comment>
<evidence type="ECO:0000256" key="4">
    <source>
        <dbReference type="SAM" id="Phobius"/>
    </source>
</evidence>
<keyword evidence="3" id="KW-0560">Oxidoreductase</keyword>
<dbReference type="PANTHER" id="PTHR31899">
    <property type="entry name" value="BETA-CAROTENE 3-HYDROXYLASE 1, CHLOROPLASTIC"/>
    <property type="match status" value="1"/>
</dbReference>
<dbReference type="GO" id="GO:0016123">
    <property type="term" value="P:xanthophyll biosynthetic process"/>
    <property type="evidence" value="ECO:0007669"/>
    <property type="project" value="TreeGrafter"/>
</dbReference>
<comment type="caution">
    <text evidence="6">The sequence shown here is derived from an EMBL/GenBank/DDBJ whole genome shotgun (WGS) entry which is preliminary data.</text>
</comment>
<evidence type="ECO:0000256" key="2">
    <source>
        <dbReference type="ARBA" id="ARBA00022746"/>
    </source>
</evidence>
<dbReference type="InterPro" id="IPR006694">
    <property type="entry name" value="Fatty_acid_hydroxylase"/>
</dbReference>
<feature type="transmembrane region" description="Helical" evidence="4">
    <location>
        <begin position="55"/>
        <end position="73"/>
    </location>
</feature>
<name>A0A8J7LSX3_9FLAO</name>
<feature type="transmembrane region" description="Helical" evidence="4">
    <location>
        <begin position="79"/>
        <end position="100"/>
    </location>
</feature>
<evidence type="ECO:0000313" key="6">
    <source>
        <dbReference type="EMBL" id="MBJ6368895.1"/>
    </source>
</evidence>
<dbReference type="GO" id="GO:0010291">
    <property type="term" value="F:beta-carotene 3-hydroxylase activity"/>
    <property type="evidence" value="ECO:0007669"/>
    <property type="project" value="TreeGrafter"/>
</dbReference>
<feature type="transmembrane region" description="Helical" evidence="4">
    <location>
        <begin position="6"/>
        <end position="24"/>
    </location>
</feature>
<dbReference type="InterPro" id="IPR045019">
    <property type="entry name" value="BETA-OHASE-like"/>
</dbReference>
<feature type="domain" description="Fatty acid hydroxylase" evidence="5">
    <location>
        <begin position="14"/>
        <end position="139"/>
    </location>
</feature>
<proteinExistence type="inferred from homology"/>
<keyword evidence="7" id="KW-1185">Reference proteome</keyword>
<protein>
    <submittedName>
        <fullName evidence="6">Sterol desaturase family protein</fullName>
    </submittedName>
</protein>
<dbReference type="Proteomes" id="UP000610931">
    <property type="component" value="Unassembled WGS sequence"/>
</dbReference>
<keyword evidence="4" id="KW-0812">Transmembrane</keyword>
<keyword evidence="4" id="KW-0472">Membrane</keyword>
<evidence type="ECO:0000313" key="7">
    <source>
        <dbReference type="Proteomes" id="UP000610931"/>
    </source>
</evidence>
<keyword evidence="4" id="KW-1133">Transmembrane helix</keyword>
<sequence>MQTALWIFVFIGSFCTMEFMAWFTHKYIMHGFLWTLHKDHHKKDHDSWFERNDTFFIFYALVSIGCFLLWKYTNFWPGLPIGLGIFAYGLSYFIVHDIFIHQRFKLLRNTNNWYAKGLRRAHKIHHKHLDKEDGECFGMLLVPFKYFKK</sequence>
<evidence type="ECO:0000256" key="3">
    <source>
        <dbReference type="ARBA" id="ARBA00023002"/>
    </source>
</evidence>
<dbReference type="RefSeq" id="WP_199115654.1">
    <property type="nucleotide sequence ID" value="NZ_JAELVQ010000016.1"/>
</dbReference>
<dbReference type="GO" id="GO:0016119">
    <property type="term" value="P:carotene metabolic process"/>
    <property type="evidence" value="ECO:0007669"/>
    <property type="project" value="TreeGrafter"/>
</dbReference>